<accession>A0A9D1RBV8</accession>
<dbReference type="Proteomes" id="UP000824263">
    <property type="component" value="Unassembled WGS sequence"/>
</dbReference>
<name>A0A9D1RBV8_9FIRM</name>
<dbReference type="InterPro" id="IPR025346">
    <property type="entry name" value="DUF4250"/>
</dbReference>
<gene>
    <name evidence="1" type="ORF">H9873_07770</name>
</gene>
<dbReference type="Pfam" id="PF14056">
    <property type="entry name" value="DUF4250"/>
    <property type="match status" value="1"/>
</dbReference>
<protein>
    <submittedName>
        <fullName evidence="1">DUF4250 domain-containing protein</fullName>
    </submittedName>
</protein>
<dbReference type="AlphaFoldDB" id="A0A9D1RBV8"/>
<reference evidence="1" key="2">
    <citation type="submission" date="2021-04" db="EMBL/GenBank/DDBJ databases">
        <authorList>
            <person name="Gilroy R."/>
        </authorList>
    </citation>
    <scope>NUCLEOTIDE SEQUENCE</scope>
    <source>
        <strain evidence="1">ChiSxjej1B13-11762</strain>
    </source>
</reference>
<reference evidence="1" key="1">
    <citation type="journal article" date="2021" name="PeerJ">
        <title>Extensive microbial diversity within the chicken gut microbiome revealed by metagenomics and culture.</title>
        <authorList>
            <person name="Gilroy R."/>
            <person name="Ravi A."/>
            <person name="Getino M."/>
            <person name="Pursley I."/>
            <person name="Horton D.L."/>
            <person name="Alikhan N.F."/>
            <person name="Baker D."/>
            <person name="Gharbi K."/>
            <person name="Hall N."/>
            <person name="Watson M."/>
            <person name="Adriaenssens E.M."/>
            <person name="Foster-Nyarko E."/>
            <person name="Jarju S."/>
            <person name="Secka A."/>
            <person name="Antonio M."/>
            <person name="Oren A."/>
            <person name="Chaudhuri R.R."/>
            <person name="La Ragione R."/>
            <person name="Hildebrand F."/>
            <person name="Pallen M.J."/>
        </authorList>
    </citation>
    <scope>NUCLEOTIDE SEQUENCE</scope>
    <source>
        <strain evidence="1">ChiSxjej1B13-11762</strain>
    </source>
</reference>
<sequence length="58" mass="6581">MELPKDPVMLLSVVNTKLRDQYPSLDALCEDLGADRGALIYTLRSIDHEYDAARNQFV</sequence>
<evidence type="ECO:0000313" key="1">
    <source>
        <dbReference type="EMBL" id="HIW84203.1"/>
    </source>
</evidence>
<dbReference type="EMBL" id="DXGF01000138">
    <property type="protein sequence ID" value="HIW84203.1"/>
    <property type="molecule type" value="Genomic_DNA"/>
</dbReference>
<comment type="caution">
    <text evidence="1">The sequence shown here is derived from an EMBL/GenBank/DDBJ whole genome shotgun (WGS) entry which is preliminary data.</text>
</comment>
<proteinExistence type="predicted"/>
<evidence type="ECO:0000313" key="2">
    <source>
        <dbReference type="Proteomes" id="UP000824263"/>
    </source>
</evidence>
<organism evidence="1 2">
    <name type="scientific">Candidatus Dorea gallistercoris</name>
    <dbReference type="NCBI Taxonomy" id="2838542"/>
    <lineage>
        <taxon>Bacteria</taxon>
        <taxon>Bacillati</taxon>
        <taxon>Bacillota</taxon>
        <taxon>Clostridia</taxon>
        <taxon>Lachnospirales</taxon>
        <taxon>Lachnospiraceae</taxon>
        <taxon>Dorea</taxon>
    </lineage>
</organism>